<gene>
    <name evidence="1" type="ORF">CEXT_561971</name>
</gene>
<accession>A0AAV4NMQ3</accession>
<dbReference type="Proteomes" id="UP001054945">
    <property type="component" value="Unassembled WGS sequence"/>
</dbReference>
<organism evidence="1 2">
    <name type="scientific">Caerostris extrusa</name>
    <name type="common">Bark spider</name>
    <name type="synonym">Caerostris bankana</name>
    <dbReference type="NCBI Taxonomy" id="172846"/>
    <lineage>
        <taxon>Eukaryota</taxon>
        <taxon>Metazoa</taxon>
        <taxon>Ecdysozoa</taxon>
        <taxon>Arthropoda</taxon>
        <taxon>Chelicerata</taxon>
        <taxon>Arachnida</taxon>
        <taxon>Araneae</taxon>
        <taxon>Araneomorphae</taxon>
        <taxon>Entelegynae</taxon>
        <taxon>Araneoidea</taxon>
        <taxon>Araneidae</taxon>
        <taxon>Caerostris</taxon>
    </lineage>
</organism>
<evidence type="ECO:0000313" key="1">
    <source>
        <dbReference type="EMBL" id="GIX85221.1"/>
    </source>
</evidence>
<sequence length="137" mass="15033">MPRNTGLTRSEIRLKLSGKFGKKESAHVAVEENIPQSGCRLLRTGSHCKVVQLSSSVHSSSSGVHHPCGLNHYSTNEGGILVLGGILQIFDTQARFFSNLFFRIELVTSSLKINADSFTSDFVETKVVKLLVLPYTL</sequence>
<proteinExistence type="predicted"/>
<reference evidence="1 2" key="1">
    <citation type="submission" date="2021-06" db="EMBL/GenBank/DDBJ databases">
        <title>Caerostris extrusa draft genome.</title>
        <authorList>
            <person name="Kono N."/>
            <person name="Arakawa K."/>
        </authorList>
    </citation>
    <scope>NUCLEOTIDE SEQUENCE [LARGE SCALE GENOMIC DNA]</scope>
</reference>
<comment type="caution">
    <text evidence="1">The sequence shown here is derived from an EMBL/GenBank/DDBJ whole genome shotgun (WGS) entry which is preliminary data.</text>
</comment>
<evidence type="ECO:0000313" key="2">
    <source>
        <dbReference type="Proteomes" id="UP001054945"/>
    </source>
</evidence>
<dbReference type="AlphaFoldDB" id="A0AAV4NMQ3"/>
<keyword evidence="2" id="KW-1185">Reference proteome</keyword>
<dbReference type="EMBL" id="BPLR01003489">
    <property type="protein sequence ID" value="GIX85221.1"/>
    <property type="molecule type" value="Genomic_DNA"/>
</dbReference>
<name>A0AAV4NMQ3_CAEEX</name>
<protein>
    <submittedName>
        <fullName evidence="1">Uncharacterized protein</fullName>
    </submittedName>
</protein>